<dbReference type="Proteomes" id="UP001228690">
    <property type="component" value="Chromosome"/>
</dbReference>
<dbReference type="SUPFAM" id="SSF81301">
    <property type="entry name" value="Nucleotidyltransferase"/>
    <property type="match status" value="1"/>
</dbReference>
<organism evidence="2 3">
    <name type="scientific">Candidatus Haliotispira prima</name>
    <dbReference type="NCBI Taxonomy" id="3034016"/>
    <lineage>
        <taxon>Bacteria</taxon>
        <taxon>Pseudomonadati</taxon>
        <taxon>Spirochaetota</taxon>
        <taxon>Spirochaetia</taxon>
        <taxon>Spirochaetales</taxon>
        <taxon>Spirochaetaceae</taxon>
        <taxon>Candidatus Haliotispira</taxon>
    </lineage>
</organism>
<dbReference type="InterPro" id="IPR041633">
    <property type="entry name" value="Polbeta"/>
</dbReference>
<proteinExistence type="predicted"/>
<reference evidence="2 3" key="1">
    <citation type="submission" date="2023-04" db="EMBL/GenBank/DDBJ databases">
        <title>Spirochaete genome identified in red abalone sample constitutes a novel genus.</title>
        <authorList>
            <person name="Sharma S.P."/>
            <person name="Purcell C.M."/>
            <person name="Hyde J.R."/>
            <person name="Severin A.J."/>
        </authorList>
    </citation>
    <scope>NUCLEOTIDE SEQUENCE [LARGE SCALE GENOMIC DNA]</scope>
    <source>
        <strain evidence="2 3">SP-2023</strain>
    </source>
</reference>
<dbReference type="RefSeq" id="WP_326927883.1">
    <property type="nucleotide sequence ID" value="NZ_CP123443.1"/>
</dbReference>
<protein>
    <submittedName>
        <fullName evidence="2">Nucleotidyltransferase domain-containing protein</fullName>
    </submittedName>
</protein>
<evidence type="ECO:0000313" key="2">
    <source>
        <dbReference type="EMBL" id="WGK69697.1"/>
    </source>
</evidence>
<dbReference type="NCBIfam" id="NF047752">
    <property type="entry name" value="MntA_antitoxin"/>
    <property type="match status" value="1"/>
</dbReference>
<name>A0ABY8MI99_9SPIO</name>
<feature type="domain" description="Polymerase beta nucleotidyltransferase" evidence="1">
    <location>
        <begin position="4"/>
        <end position="78"/>
    </location>
</feature>
<evidence type="ECO:0000259" key="1">
    <source>
        <dbReference type="Pfam" id="PF18765"/>
    </source>
</evidence>
<sequence>MPFYALGSQANHNANANSDLDLAVLVATYVDPPDLLWHPGSELSLLCHCQVDLLNFCATSTVMQYQILTRDKRLWCLDFQADLYEAAVLNEKIYLDERRAPLLRDIAKIGKIYG</sequence>
<gene>
    <name evidence="2" type="ORF">P0082_02210</name>
</gene>
<dbReference type="EMBL" id="CP123443">
    <property type="protein sequence ID" value="WGK69697.1"/>
    <property type="molecule type" value="Genomic_DNA"/>
</dbReference>
<dbReference type="CDD" id="cd05403">
    <property type="entry name" value="NT_KNTase_like"/>
    <property type="match status" value="1"/>
</dbReference>
<dbReference type="Gene3D" id="3.30.460.10">
    <property type="entry name" value="Beta Polymerase, domain 2"/>
    <property type="match status" value="1"/>
</dbReference>
<accession>A0ABY8MI99</accession>
<dbReference type="Pfam" id="PF18765">
    <property type="entry name" value="Polbeta"/>
    <property type="match status" value="1"/>
</dbReference>
<dbReference type="InterPro" id="IPR043519">
    <property type="entry name" value="NT_sf"/>
</dbReference>
<keyword evidence="3" id="KW-1185">Reference proteome</keyword>
<evidence type="ECO:0000313" key="3">
    <source>
        <dbReference type="Proteomes" id="UP001228690"/>
    </source>
</evidence>